<gene>
    <name evidence="1" type="ORF">R4198_03675</name>
</gene>
<accession>A0ABU4ENH2</accession>
<keyword evidence="2" id="KW-1185">Reference proteome</keyword>
<comment type="caution">
    <text evidence="1">The sequence shown here is derived from an EMBL/GenBank/DDBJ whole genome shotgun (WGS) entry which is preliminary data.</text>
</comment>
<protein>
    <recommendedName>
        <fullName evidence="3">Transcriptional regulator, AbiEi antitoxin, Type IV TA system</fullName>
    </recommendedName>
</protein>
<proteinExistence type="predicted"/>
<evidence type="ECO:0008006" key="3">
    <source>
        <dbReference type="Google" id="ProtNLM"/>
    </source>
</evidence>
<organism evidence="1 2">
    <name type="scientific">Williamsia marianensis</name>
    <dbReference type="NCBI Taxonomy" id="85044"/>
    <lineage>
        <taxon>Bacteria</taxon>
        <taxon>Bacillati</taxon>
        <taxon>Actinomycetota</taxon>
        <taxon>Actinomycetes</taxon>
        <taxon>Mycobacteriales</taxon>
        <taxon>Nocardiaceae</taxon>
        <taxon>Williamsia</taxon>
    </lineage>
</organism>
<sequence length="309" mass="34233">MADHCGVESIDDVNLILRSVQIGSGASTDRALRTATSRGELERVVRGAYCEPQSDLTPEQSYLRRVVAVAGRTRGRRVLSHQSAAVLHEVDTLGRDYGQVHFIVDRGAERGRTVYLHRGQLLDEDIVEVGSFRVTSTARTVADVACASDFAGALTVVDCGLRRGVPRAQLEDLAARLAGSRGIANFRNALGHADEKAETAGESLSRARMIEMGDIPLPRLQHEFFSPAGRFLARSDFDWDGKVIGEFDGRGKYTADGQEAGASWQAERERHNRLLRHGFVVVRWDWKILQDRRRFRALLRDGLRTGGII</sequence>
<dbReference type="Proteomes" id="UP001185792">
    <property type="component" value="Unassembled WGS sequence"/>
</dbReference>
<evidence type="ECO:0000313" key="2">
    <source>
        <dbReference type="Proteomes" id="UP001185792"/>
    </source>
</evidence>
<dbReference type="RefSeq" id="WP_317712123.1">
    <property type="nucleotide sequence ID" value="NZ_JAWLUM010000001.1"/>
</dbReference>
<dbReference type="EMBL" id="JAWLUM010000001">
    <property type="protein sequence ID" value="MDV7132781.1"/>
    <property type="molecule type" value="Genomic_DNA"/>
</dbReference>
<reference evidence="1 2" key="1">
    <citation type="submission" date="2023-10" db="EMBL/GenBank/DDBJ databases">
        <title>Development of a sustainable strategy for remediation of hydrocarbon-contaminated territories based on the waste exchange concept.</title>
        <authorList>
            <person name="Krivoruchko A."/>
        </authorList>
    </citation>
    <scope>NUCLEOTIDE SEQUENCE [LARGE SCALE GENOMIC DNA]</scope>
    <source>
        <strain evidence="1 2">IEGM 1236</strain>
    </source>
</reference>
<name>A0ABU4ENH2_WILMA</name>
<evidence type="ECO:0000313" key="1">
    <source>
        <dbReference type="EMBL" id="MDV7132781.1"/>
    </source>
</evidence>